<accession>A0A8H3DSU3</accession>
<evidence type="ECO:0000313" key="2">
    <source>
        <dbReference type="EMBL" id="CAE7087300.1"/>
    </source>
</evidence>
<feature type="compositionally biased region" description="Basic residues" evidence="1">
    <location>
        <begin position="368"/>
        <end position="378"/>
    </location>
</feature>
<protein>
    <submittedName>
        <fullName evidence="2">Uncharacterized protein</fullName>
    </submittedName>
</protein>
<comment type="caution">
    <text evidence="2">The sequence shown here is derived from an EMBL/GenBank/DDBJ whole genome shotgun (WGS) entry which is preliminary data.</text>
</comment>
<evidence type="ECO:0000256" key="1">
    <source>
        <dbReference type="SAM" id="MobiDB-lite"/>
    </source>
</evidence>
<feature type="compositionally biased region" description="Low complexity" evidence="1">
    <location>
        <begin position="450"/>
        <end position="470"/>
    </location>
</feature>
<feature type="compositionally biased region" description="Polar residues" evidence="1">
    <location>
        <begin position="125"/>
        <end position="144"/>
    </location>
</feature>
<feature type="compositionally biased region" description="Polar residues" evidence="1">
    <location>
        <begin position="39"/>
        <end position="52"/>
    </location>
</feature>
<feature type="compositionally biased region" description="Pro residues" evidence="1">
    <location>
        <begin position="302"/>
        <end position="314"/>
    </location>
</feature>
<feature type="compositionally biased region" description="Low complexity" evidence="1">
    <location>
        <begin position="113"/>
        <end position="124"/>
    </location>
</feature>
<dbReference type="AlphaFoldDB" id="A0A8H3DSU3"/>
<organism evidence="2 3">
    <name type="scientific">Rhizoctonia solani</name>
    <dbReference type="NCBI Taxonomy" id="456999"/>
    <lineage>
        <taxon>Eukaryota</taxon>
        <taxon>Fungi</taxon>
        <taxon>Dikarya</taxon>
        <taxon>Basidiomycota</taxon>
        <taxon>Agaricomycotina</taxon>
        <taxon>Agaricomycetes</taxon>
        <taxon>Cantharellales</taxon>
        <taxon>Ceratobasidiaceae</taxon>
        <taxon>Rhizoctonia</taxon>
    </lineage>
</organism>
<feature type="compositionally biased region" description="Polar residues" evidence="1">
    <location>
        <begin position="351"/>
        <end position="364"/>
    </location>
</feature>
<feature type="region of interest" description="Disordered" evidence="1">
    <location>
        <begin position="335"/>
        <end position="413"/>
    </location>
</feature>
<feature type="compositionally biased region" description="Gly residues" evidence="1">
    <location>
        <begin position="1"/>
        <end position="22"/>
    </location>
</feature>
<feature type="region of interest" description="Disordered" evidence="1">
    <location>
        <begin position="430"/>
        <end position="502"/>
    </location>
</feature>
<name>A0A8H3DSU3_9AGAM</name>
<feature type="compositionally biased region" description="Polar residues" evidence="1">
    <location>
        <begin position="225"/>
        <end position="249"/>
    </location>
</feature>
<feature type="compositionally biased region" description="Low complexity" evidence="1">
    <location>
        <begin position="402"/>
        <end position="412"/>
    </location>
</feature>
<feature type="compositionally biased region" description="Basic and acidic residues" evidence="1">
    <location>
        <begin position="252"/>
        <end position="264"/>
    </location>
</feature>
<evidence type="ECO:0000313" key="3">
    <source>
        <dbReference type="Proteomes" id="UP000663827"/>
    </source>
</evidence>
<proteinExistence type="predicted"/>
<dbReference type="EMBL" id="CAJNJQ010000581">
    <property type="protein sequence ID" value="CAE7087300.1"/>
    <property type="molecule type" value="Genomic_DNA"/>
</dbReference>
<feature type="compositionally biased region" description="Polar residues" evidence="1">
    <location>
        <begin position="489"/>
        <end position="502"/>
    </location>
</feature>
<reference evidence="2" key="1">
    <citation type="submission" date="2021-01" db="EMBL/GenBank/DDBJ databases">
        <authorList>
            <person name="Kaushik A."/>
        </authorList>
    </citation>
    <scope>NUCLEOTIDE SEQUENCE</scope>
    <source>
        <strain evidence="2">AG5</strain>
    </source>
</reference>
<dbReference type="Proteomes" id="UP000663827">
    <property type="component" value="Unassembled WGS sequence"/>
</dbReference>
<feature type="region of interest" description="Disordered" evidence="1">
    <location>
        <begin position="1"/>
        <end position="319"/>
    </location>
</feature>
<sequence>MATNSGGSGSGPESGSGSGSGSSSGSSGETARPKAAQNPPESITFTFSSRNSPFAHLSPPGSVTFVSNKRRGSESSRDRPHRKQQSSQSAHGSGWITLAPLKPVSEVSPPLFDTTSSPSDSHPSNTGTAVFSSRTHSNTRTSPRLSLVAQHYHATSPHPSFNTPPALVTPPPQDPFGQLKRLSHEGYFPLVPLSKSGDSRPKKKSSKSNAQSSRKIEHPQPMHFSPQTSSSRTPTAKLLQSGTSESTPRPLSRFDQEGVAKDSVRIPVPESSATSTPTQLKSRSRKSTPPHLKTPQFTSSPQSPPPKSGSPQPQPSIDAFRDCFGVLTTRVENVFPTRSRHRSRSNSGGSENLNVMGSGPSLSDSQRRWTRRWLRRTLRGVGSMGSGSTSSGSTGTGGSRLRGGSNTRGGSSLANTMIYLGLGGGAEEVKEMRGSAGSGSQDSLDRVRVSRSNAPSPSNSSGCGSSAGAPTRKSGQSKLGDIKEMQAEAPNSVTQQPTKVQS</sequence>
<feature type="compositionally biased region" description="Polar residues" evidence="1">
    <location>
        <begin position="271"/>
        <end position="281"/>
    </location>
</feature>
<gene>
    <name evidence="2" type="ORF">RDB_LOCUS28936</name>
</gene>